<keyword evidence="1" id="KW-0472">Membrane</keyword>
<keyword evidence="1" id="KW-1133">Transmembrane helix</keyword>
<gene>
    <name evidence="2" type="primary">atp8</name>
</gene>
<keyword evidence="1" id="KW-0812">Transmembrane</keyword>
<geneLocation type="mitochondrion" evidence="2"/>
<keyword evidence="2" id="KW-0496">Mitochondrion</keyword>
<dbReference type="RefSeq" id="YP_010561805.1">
    <property type="nucleotide sequence ID" value="NC_068519.1"/>
</dbReference>
<sequence length="53" mass="6519">MMPQMMPMNWFTPSMLMFTTMIIMFINLNFLLNIKTPNFDTKMLNKINKNWLW</sequence>
<feature type="transmembrane region" description="Helical" evidence="1">
    <location>
        <begin position="15"/>
        <end position="34"/>
    </location>
</feature>
<dbReference type="AlphaFoldDB" id="A0A9E7V4D9"/>
<name>A0A9E7V4D9_9CHEL</name>
<protein>
    <submittedName>
        <fullName evidence="2">ATP synthase F0 subunit 8</fullName>
    </submittedName>
</protein>
<organism evidence="2">
    <name type="scientific">Ammothea calmani</name>
    <dbReference type="NCBI Taxonomy" id="648470"/>
    <lineage>
        <taxon>Eukaryota</taxon>
        <taxon>Metazoa</taxon>
        <taxon>Ecdysozoa</taxon>
        <taxon>Arthropoda</taxon>
        <taxon>Chelicerata</taxon>
        <taxon>Pycnogonida</taxon>
        <taxon>Pantopoda</taxon>
        <taxon>Ammotheidae</taxon>
        <taxon>Ammothea</taxon>
    </lineage>
</organism>
<accession>A0A9E7V4D9</accession>
<evidence type="ECO:0000313" key="2">
    <source>
        <dbReference type="EMBL" id="UYX57753.1"/>
    </source>
</evidence>
<evidence type="ECO:0000256" key="1">
    <source>
        <dbReference type="SAM" id="Phobius"/>
    </source>
</evidence>
<dbReference type="GeneID" id="76639846"/>
<proteinExistence type="predicted"/>
<dbReference type="EMBL" id="OK583907">
    <property type="protein sequence ID" value="UYX57753.1"/>
    <property type="molecule type" value="Genomic_DNA"/>
</dbReference>
<reference evidence="2" key="1">
    <citation type="journal article" date="2022" name="Polar Biol.">
        <title>Mitochondrial genomes provide insight into interfamilial relationships within Pycnogonida.</title>
        <authorList>
            <person name="Zehnpfennig J.R."/>
            <person name="Varney R.M."/>
            <person name="Halanych K.M."/>
            <person name="Mahon A.R."/>
        </authorList>
    </citation>
    <scope>NUCLEOTIDE SEQUENCE</scope>
</reference>